<feature type="binding site" evidence="6">
    <location>
        <position position="159"/>
    </location>
    <ligand>
        <name>Mn(2+)</name>
        <dbReference type="ChEBI" id="CHEBI:29035"/>
        <label>2</label>
    </ligand>
</feature>
<comment type="pathway">
    <text evidence="5">Amino-acid biosynthesis; L-lysine biosynthesis via DAP pathway; LL-2,6-diaminopimelate from (S)-tetrahydrodipicolinate (acetylase route): step 3/3.</text>
</comment>
<evidence type="ECO:0000256" key="2">
    <source>
        <dbReference type="ARBA" id="ARBA00022801"/>
    </source>
</evidence>
<dbReference type="InterPro" id="IPR017439">
    <property type="entry name" value="Amidohydrolase"/>
</dbReference>
<dbReference type="PANTHER" id="PTHR11014:SF98">
    <property type="entry name" value="N-ACETYLDIAMINOPIMELATE DEACETYLASE"/>
    <property type="match status" value="1"/>
</dbReference>
<dbReference type="Gene3D" id="3.30.70.360">
    <property type="match status" value="1"/>
</dbReference>
<dbReference type="RefSeq" id="WP_301710804.1">
    <property type="nucleotide sequence ID" value="NZ_SDWY01000001.1"/>
</dbReference>
<comment type="catalytic activity">
    <reaction evidence="5">
        <text>N-acetyl-(2S,6S)-2,6-diaminopimelate + H2O = (2S,6S)-2,6-diaminopimelate + acetate</text>
        <dbReference type="Rhea" id="RHEA:20405"/>
        <dbReference type="ChEBI" id="CHEBI:15377"/>
        <dbReference type="ChEBI" id="CHEBI:30089"/>
        <dbReference type="ChEBI" id="CHEBI:57609"/>
        <dbReference type="ChEBI" id="CHEBI:58767"/>
        <dbReference type="EC" id="3.5.1.47"/>
    </reaction>
</comment>
<dbReference type="PIRSF" id="PIRSF005962">
    <property type="entry name" value="Pept_M20D_amidohydro"/>
    <property type="match status" value="1"/>
</dbReference>
<comment type="function">
    <text evidence="5">Catalyzes the conversion of N-acetyl-diaminopimelate to diaminopimelate and acetate.</text>
</comment>
<feature type="active site" description="Proton acceptor" evidence="5">
    <location>
        <position position="132"/>
    </location>
</feature>
<feature type="binding site" evidence="6">
    <location>
        <position position="354"/>
    </location>
    <ligand>
        <name>Mn(2+)</name>
        <dbReference type="ChEBI" id="CHEBI:29035"/>
        <label>2</label>
    </ligand>
</feature>
<evidence type="ECO:0000256" key="1">
    <source>
        <dbReference type="ARBA" id="ARBA00022605"/>
    </source>
</evidence>
<dbReference type="Pfam" id="PF01546">
    <property type="entry name" value="Peptidase_M20"/>
    <property type="match status" value="1"/>
</dbReference>
<dbReference type="SUPFAM" id="SSF55031">
    <property type="entry name" value="Bacterial exopeptidase dimerisation domain"/>
    <property type="match status" value="1"/>
</dbReference>
<evidence type="ECO:0000256" key="3">
    <source>
        <dbReference type="ARBA" id="ARBA00022915"/>
    </source>
</evidence>
<dbReference type="PANTHER" id="PTHR11014">
    <property type="entry name" value="PEPTIDASE M20 FAMILY MEMBER"/>
    <property type="match status" value="1"/>
</dbReference>
<reference evidence="8" key="1">
    <citation type="submission" date="2019-01" db="EMBL/GenBank/DDBJ databases">
        <title>Oenococcus sicerae UCMA17102.</title>
        <authorList>
            <person name="Cousin F.J."/>
            <person name="Le Guellec R."/>
            <person name="Cretenet M."/>
        </authorList>
    </citation>
    <scope>NUCLEOTIDE SEQUENCE</scope>
    <source>
        <strain evidence="8">UCMA17102</strain>
    </source>
</reference>
<dbReference type="GO" id="GO:0009089">
    <property type="term" value="P:lysine biosynthetic process via diaminopimelate"/>
    <property type="evidence" value="ECO:0007669"/>
    <property type="project" value="UniProtKB-UniRule"/>
</dbReference>
<gene>
    <name evidence="8" type="ORF">EVC35_00420</name>
</gene>
<dbReference type="CDD" id="cd05670">
    <property type="entry name" value="M20_Acy1_YkuR-like"/>
    <property type="match status" value="1"/>
</dbReference>
<dbReference type="HAMAP" id="MF_01692">
    <property type="entry name" value="DapEL"/>
    <property type="match status" value="1"/>
</dbReference>
<keyword evidence="2 5" id="KW-0378">Hydrolase</keyword>
<comment type="caution">
    <text evidence="8">The sequence shown here is derived from an EMBL/GenBank/DDBJ whole genome shotgun (WGS) entry which is preliminary data.</text>
</comment>
<dbReference type="FunFam" id="3.30.70.360:FF:000001">
    <property type="entry name" value="N-acetyldiaminopimelate deacetylase"/>
    <property type="match status" value="1"/>
</dbReference>
<dbReference type="GO" id="GO:0046872">
    <property type="term" value="F:metal ion binding"/>
    <property type="evidence" value="ECO:0007669"/>
    <property type="project" value="UniProtKB-KW"/>
</dbReference>
<dbReference type="EMBL" id="SDWY01000001">
    <property type="protein sequence ID" value="MDN6899474.1"/>
    <property type="molecule type" value="Genomic_DNA"/>
</dbReference>
<dbReference type="AlphaFoldDB" id="A0AAJ1R7D3"/>
<keyword evidence="1 5" id="KW-0028">Amino-acid biosynthesis</keyword>
<dbReference type="Pfam" id="PF07687">
    <property type="entry name" value="M20_dimer"/>
    <property type="match status" value="1"/>
</dbReference>
<evidence type="ECO:0000313" key="8">
    <source>
        <dbReference type="EMBL" id="MDN6899474.1"/>
    </source>
</evidence>
<evidence type="ECO:0000256" key="5">
    <source>
        <dbReference type="HAMAP-Rule" id="MF_01692"/>
    </source>
</evidence>
<evidence type="ECO:0000313" key="9">
    <source>
        <dbReference type="Proteomes" id="UP001167919"/>
    </source>
</evidence>
<feature type="domain" description="Peptidase M20 dimerisation" evidence="7">
    <location>
        <begin position="179"/>
        <end position="257"/>
    </location>
</feature>
<keyword evidence="6" id="KW-0479">Metal-binding</keyword>
<sequence length="382" mass="42189">MLTDTALIQIRRHLHAHPEIGLKEVATHDFLLKQIAKLPQENLSIETISEVPTAILVRVAGFAATKTLAWRTDMDALPIMEKTGLAFASQNDRVMHACGHDFHMTIALGLLSYFAENQPKDNLLVFFQPAEENEFGGKRFFDANGFHDQFKPDEFYALHVNPLLPAGQMATRKGTLFAGSNELRVSFIGRSGHAAYPQKANDSIVAAANFVTSVQTVVSRNIDPIEGGVVTIGKFNSGQAMNIISGQADIEGTIRSFTQAGMEVMTKHIRMIAQGVAAAFDQELKLNFRQGGYMPVVNDKEATDFFIDYMEHAAQVDFQIVEPAMIAEDFGFLSNHFKGTMFWLGVNDPTHTLHSNQLNPDESAIMKGINAITGFLTARMQK</sequence>
<feature type="binding site" evidence="6">
    <location>
        <position position="100"/>
    </location>
    <ligand>
        <name>Mn(2+)</name>
        <dbReference type="ChEBI" id="CHEBI:29035"/>
        <label>2</label>
    </ligand>
</feature>
<protein>
    <recommendedName>
        <fullName evidence="5">N-acetyldiaminopimelate deacetylase</fullName>
        <ecNumber evidence="5">3.5.1.47</ecNumber>
    </recommendedName>
</protein>
<comment type="similarity">
    <text evidence="5">Belongs to the peptidase M20A family. N-acetyldiaminopimelate deacetylase subfamily.</text>
</comment>
<evidence type="ECO:0000256" key="6">
    <source>
        <dbReference type="PIRSR" id="PIRSR005962-1"/>
    </source>
</evidence>
<dbReference type="Gene3D" id="3.40.630.10">
    <property type="entry name" value="Zn peptidases"/>
    <property type="match status" value="1"/>
</dbReference>
<dbReference type="EC" id="3.5.1.47" evidence="5"/>
<evidence type="ECO:0000259" key="7">
    <source>
        <dbReference type="Pfam" id="PF07687"/>
    </source>
</evidence>
<dbReference type="InterPro" id="IPR036264">
    <property type="entry name" value="Bact_exopeptidase_dim_dom"/>
</dbReference>
<dbReference type="Proteomes" id="UP001167919">
    <property type="component" value="Unassembled WGS sequence"/>
</dbReference>
<comment type="cofactor">
    <cofactor evidence="6">
        <name>Mn(2+)</name>
        <dbReference type="ChEBI" id="CHEBI:29035"/>
    </cofactor>
    <text evidence="6">The Mn(2+) ion enhances activity.</text>
</comment>
<name>A0AAJ1R7D3_9LACO</name>
<dbReference type="SUPFAM" id="SSF53187">
    <property type="entry name" value="Zn-dependent exopeptidases"/>
    <property type="match status" value="1"/>
</dbReference>
<dbReference type="InterPro" id="IPR002933">
    <property type="entry name" value="Peptidase_M20"/>
</dbReference>
<keyword evidence="6" id="KW-0464">Manganese</keyword>
<dbReference type="GO" id="GO:0019877">
    <property type="term" value="P:diaminopimelate biosynthetic process"/>
    <property type="evidence" value="ECO:0007669"/>
    <property type="project" value="UniProtKB-UniRule"/>
</dbReference>
<evidence type="ECO:0000256" key="4">
    <source>
        <dbReference type="ARBA" id="ARBA00023154"/>
    </source>
</evidence>
<keyword evidence="4 5" id="KW-0457">Lysine biosynthesis</keyword>
<dbReference type="NCBIfam" id="TIGR01891">
    <property type="entry name" value="amidohydrolases"/>
    <property type="match status" value="1"/>
</dbReference>
<dbReference type="InterPro" id="IPR011650">
    <property type="entry name" value="Peptidase_M20_dimer"/>
</dbReference>
<dbReference type="InterPro" id="IPR023905">
    <property type="entry name" value="AcetylDAP_deacetylase"/>
</dbReference>
<accession>A0AAJ1R7D3</accession>
<feature type="binding site" evidence="6">
    <location>
        <position position="98"/>
    </location>
    <ligand>
        <name>Mn(2+)</name>
        <dbReference type="ChEBI" id="CHEBI:29035"/>
        <label>2</label>
    </ligand>
</feature>
<dbReference type="GO" id="GO:0050118">
    <property type="term" value="F:N-acetyldiaminopimelate deacetylase activity"/>
    <property type="evidence" value="ECO:0007669"/>
    <property type="project" value="UniProtKB-UniRule"/>
</dbReference>
<proteinExistence type="inferred from homology"/>
<keyword evidence="3 5" id="KW-0220">Diaminopimelate biosynthesis</keyword>
<feature type="active site" evidence="5">
    <location>
        <position position="73"/>
    </location>
</feature>
<organism evidence="8 9">
    <name type="scientific">Oenococcus sicerae</name>
    <dbReference type="NCBI Taxonomy" id="2203724"/>
    <lineage>
        <taxon>Bacteria</taxon>
        <taxon>Bacillati</taxon>
        <taxon>Bacillota</taxon>
        <taxon>Bacilli</taxon>
        <taxon>Lactobacillales</taxon>
        <taxon>Lactobacillaceae</taxon>
        <taxon>Oenococcus</taxon>
    </lineage>
</organism>
<feature type="binding site" evidence="6">
    <location>
        <position position="132"/>
    </location>
    <ligand>
        <name>Mn(2+)</name>
        <dbReference type="ChEBI" id="CHEBI:29035"/>
        <label>2</label>
    </ligand>
</feature>